<evidence type="ECO:0000313" key="2">
    <source>
        <dbReference type="Proteomes" id="UP000649114"/>
    </source>
</evidence>
<reference evidence="1" key="2">
    <citation type="submission" date="2020-04" db="EMBL/GenBank/DDBJ databases">
        <authorList>
            <person name="Santos R.A.C."/>
            <person name="Steenwyk J.L."/>
            <person name="Rivero-Menendez O."/>
            <person name="Mead M.E."/>
            <person name="Silva L.P."/>
            <person name="Bastos R.W."/>
            <person name="Alastruey-Izquierdo A."/>
            <person name="Goldman G.H."/>
            <person name="Rokas A."/>
        </authorList>
    </citation>
    <scope>NUCLEOTIDE SEQUENCE</scope>
    <source>
        <strain evidence="1">CNM-CM8927</strain>
    </source>
</reference>
<comment type="caution">
    <text evidence="1">The sequence shown here is derived from an EMBL/GenBank/DDBJ whole genome shotgun (WGS) entry which is preliminary data.</text>
</comment>
<dbReference type="AlphaFoldDB" id="A0AAN5YIY9"/>
<gene>
    <name evidence="1" type="ORF">CNMCM8927_000270</name>
</gene>
<organism evidence="1 2">
    <name type="scientific">Aspergillus lentulus</name>
    <dbReference type="NCBI Taxonomy" id="293939"/>
    <lineage>
        <taxon>Eukaryota</taxon>
        <taxon>Fungi</taxon>
        <taxon>Dikarya</taxon>
        <taxon>Ascomycota</taxon>
        <taxon>Pezizomycotina</taxon>
        <taxon>Eurotiomycetes</taxon>
        <taxon>Eurotiomycetidae</taxon>
        <taxon>Eurotiales</taxon>
        <taxon>Aspergillaceae</taxon>
        <taxon>Aspergillus</taxon>
        <taxon>Aspergillus subgen. Fumigati</taxon>
    </lineage>
</organism>
<protein>
    <submittedName>
        <fullName evidence="1">Uncharacterized protein</fullName>
    </submittedName>
</protein>
<dbReference type="EMBL" id="JAAAPU010000108">
    <property type="protein sequence ID" value="KAF4202323.1"/>
    <property type="molecule type" value="Genomic_DNA"/>
</dbReference>
<evidence type="ECO:0000313" key="1">
    <source>
        <dbReference type="EMBL" id="KAF4202323.1"/>
    </source>
</evidence>
<accession>A0AAN5YIY9</accession>
<sequence length="155" mass="17280">MAFLTGLSRQANLTISKSALMAISQVETSHNIWSLLNVFNTSPFSDPADTVYPYANQILDTTNAFVVPARIAQARPGSKVHFVSLDADNQPRFEDENEYYAVFHHELNTVSVPFDRKTNSSPIPERFDPESSITMVTIADRPDAPTEECRCRAAD</sequence>
<name>A0AAN5YIY9_ASPLE</name>
<reference evidence="1" key="1">
    <citation type="journal article" date="2020" name="bioRxiv">
        <title>Genomic and phenotypic heterogeneity of clinical isolates of the human pathogens Aspergillus fumigatus, Aspergillus lentulus and Aspergillus fumigatiaffinis.</title>
        <authorList>
            <person name="dos Santos R.A.C."/>
            <person name="Steenwyk J.L."/>
            <person name="Rivero-Menendez O."/>
            <person name="Mead M.E."/>
            <person name="Silva L.P."/>
            <person name="Bastos R.W."/>
            <person name="Alastruey-Izquierdo A."/>
            <person name="Goldman G.H."/>
            <person name="Rokas A."/>
        </authorList>
    </citation>
    <scope>NUCLEOTIDE SEQUENCE</scope>
    <source>
        <strain evidence="1">CNM-CM8927</strain>
    </source>
</reference>
<dbReference type="Proteomes" id="UP000649114">
    <property type="component" value="Unassembled WGS sequence"/>
</dbReference>
<proteinExistence type="predicted"/>